<organism evidence="3 4">
    <name type="scientific">Cinara cedri</name>
    <dbReference type="NCBI Taxonomy" id="506608"/>
    <lineage>
        <taxon>Eukaryota</taxon>
        <taxon>Metazoa</taxon>
        <taxon>Ecdysozoa</taxon>
        <taxon>Arthropoda</taxon>
        <taxon>Hexapoda</taxon>
        <taxon>Insecta</taxon>
        <taxon>Pterygota</taxon>
        <taxon>Neoptera</taxon>
        <taxon>Paraneoptera</taxon>
        <taxon>Hemiptera</taxon>
        <taxon>Sternorrhyncha</taxon>
        <taxon>Aphidomorpha</taxon>
        <taxon>Aphidoidea</taxon>
        <taxon>Aphididae</taxon>
        <taxon>Lachninae</taxon>
        <taxon>Cinara</taxon>
    </lineage>
</organism>
<gene>
    <name evidence="3" type="ORF">CINCED_3A001057</name>
</gene>
<dbReference type="EMBL" id="CABPRJ010001468">
    <property type="protein sequence ID" value="VVC38336.1"/>
    <property type="molecule type" value="Genomic_DNA"/>
</dbReference>
<protein>
    <submittedName>
        <fullName evidence="3">RUN domain</fullName>
    </submittedName>
</protein>
<dbReference type="SUPFAM" id="SSF140741">
    <property type="entry name" value="RUN domain-like"/>
    <property type="match status" value="1"/>
</dbReference>
<dbReference type="PROSITE" id="PS50826">
    <property type="entry name" value="RUN"/>
    <property type="match status" value="1"/>
</dbReference>
<dbReference type="InterPro" id="IPR058732">
    <property type="entry name" value="RUNDC1_M"/>
</dbReference>
<dbReference type="Pfam" id="PF02759">
    <property type="entry name" value="RUN"/>
    <property type="match status" value="1"/>
</dbReference>
<evidence type="ECO:0000313" key="3">
    <source>
        <dbReference type="EMBL" id="VVC38336.1"/>
    </source>
</evidence>
<dbReference type="Proteomes" id="UP000325440">
    <property type="component" value="Unassembled WGS sequence"/>
</dbReference>
<dbReference type="OrthoDB" id="10068328at2759"/>
<dbReference type="InterPro" id="IPR004012">
    <property type="entry name" value="Run_dom"/>
</dbReference>
<sequence>MDVDANDDNIICNDYCTDQTDIVDEDLHDHALYSFCENSHKNWNENNKVGYLEEQYEILHSSVIALTSHFSQVQLRIHQIIESPDEEKKHLLKNLEEFAFKGIPNVYTNCSLNHLLNDDDQIVEKKHQVQIEVIKEMKKQLEDLESHIYNNKDEFDLPESFVDVFREKQNNIINQVEKKLNLSIKNSKNMSVEELKEEVDNAIQKLVNPMKATEHLVDQLKTQIADLERFIHYLQTGKIKLKTPGEKNTKISASKDKIMFDRKSREVKTVGAVKRLTAIVQMFIGTQISCNQRHFKKNTLKKTMKINHWGDYRANLELVIAELLEMLAIPEIHVDSDYMSDSEGAIVSMECNGKIALVVRKRLAPAIQHLIQHGLMVVGQSTSVVPFVDCLHPKTNNTKTTMHAWELILKYYEIKNGDYFNSTPARKLSQSFNLDIEGCKSSISYKQGLLSIIGNIISSHSRFKRSYDSCFKAFICGGLNSKMLVSWLKFIFKCQSLIELYYQPWSYVAQTGFEDALHSLEKLNQYNFDLPADLAIRQLQNIKDAF</sequence>
<dbReference type="AlphaFoldDB" id="A0A5E4N5B9"/>
<proteinExistence type="predicted"/>
<evidence type="ECO:0000313" key="4">
    <source>
        <dbReference type="Proteomes" id="UP000325440"/>
    </source>
</evidence>
<dbReference type="InterPro" id="IPR047343">
    <property type="entry name" value="RUSC1_2"/>
</dbReference>
<evidence type="ECO:0000256" key="1">
    <source>
        <dbReference type="SAM" id="Coils"/>
    </source>
</evidence>
<keyword evidence="4" id="KW-1185">Reference proteome</keyword>
<accession>A0A5E4N5B9</accession>
<dbReference type="Gene3D" id="1.20.58.900">
    <property type="match status" value="1"/>
</dbReference>
<feature type="coiled-coil region" evidence="1">
    <location>
        <begin position="185"/>
        <end position="230"/>
    </location>
</feature>
<dbReference type="PANTHER" id="PTHR15591:SF19">
    <property type="entry name" value="RUN DOMAIN-CONTAINING PROTEIN 1 ISOFORM X1"/>
    <property type="match status" value="1"/>
</dbReference>
<reference evidence="3 4" key="1">
    <citation type="submission" date="2019-08" db="EMBL/GenBank/DDBJ databases">
        <authorList>
            <person name="Alioto T."/>
            <person name="Alioto T."/>
            <person name="Gomez Garrido J."/>
        </authorList>
    </citation>
    <scope>NUCLEOTIDE SEQUENCE [LARGE SCALE GENOMIC DNA]</scope>
</reference>
<dbReference type="CDD" id="cd17683">
    <property type="entry name" value="RUN_RUNDC1"/>
    <property type="match status" value="1"/>
</dbReference>
<keyword evidence="1" id="KW-0175">Coiled coil</keyword>
<dbReference type="PANTHER" id="PTHR15591">
    <property type="entry name" value="RUN AND SH3 DOMAIN CONTAINING"/>
    <property type="match status" value="1"/>
</dbReference>
<feature type="domain" description="RUN" evidence="2">
    <location>
        <begin position="354"/>
        <end position="535"/>
    </location>
</feature>
<dbReference type="InterPro" id="IPR037213">
    <property type="entry name" value="Run_dom_sf"/>
</dbReference>
<dbReference type="SMART" id="SM00593">
    <property type="entry name" value="RUN"/>
    <property type="match status" value="1"/>
</dbReference>
<feature type="coiled-coil region" evidence="1">
    <location>
        <begin position="127"/>
        <end position="154"/>
    </location>
</feature>
<dbReference type="Pfam" id="PF26030">
    <property type="entry name" value="RUNDC1"/>
    <property type="match status" value="1"/>
</dbReference>
<evidence type="ECO:0000259" key="2">
    <source>
        <dbReference type="PROSITE" id="PS50826"/>
    </source>
</evidence>
<name>A0A5E4N5B9_9HEMI</name>